<evidence type="ECO:0000259" key="12">
    <source>
        <dbReference type="SMART" id="SM00845"/>
    </source>
</evidence>
<evidence type="ECO:0000313" key="14">
    <source>
        <dbReference type="Proteomes" id="UP000275137"/>
    </source>
</evidence>
<comment type="subunit">
    <text evidence="2 11">Heterotrimer of A, B and C subunits.</text>
</comment>
<dbReference type="InterPro" id="IPR017959">
    <property type="entry name" value="Asn/Gln-tRNA_amidoTrfase_suB/E"/>
</dbReference>
<sequence length="476" mass="51309">MEWEVVIGLETHTQLKTNSKIFSGASTTYGAAPNTQACEVSIALPGVLPVLNQEAVRCAIKFGLAVNAEIAPRSVFARKNYFYPDLPKGYQISQYELPVVGKGALTIQLGDTEKVIRITRAHLEEDAGKSVHGAVEGMSGIDLNRAGTPLLEIVTEPDMRSAAEAVAYAKKLHELVQWIGICDGNMQEGSFRCDVNVSVRPKGTDTLGTRREIKNLNSFKFMQQAIEYETRWQIETLEDGGTIQQATVLFNPDTGETRAMRSKEEANDYRYFPDPDLLPLVISEADKDAVRADMPELPQAMKARFEAEFGLSAYDASALTAARAIADYFTATLAAFGGEAKLAANWVMGGVAAKLNEADLDISASPVLPAQLAGLLKRIADNTISSKIAKEVFEAMWAGEGEADSIIDSKGLKQVTDSGAIEAIIDGVLAANAAMVEEYRAGKEKAFNALVGQAMKASKGKANPAQVNEILKKKLG</sequence>
<dbReference type="RefSeq" id="WP_123238263.1">
    <property type="nucleotide sequence ID" value="NZ_RJVP01000008.1"/>
</dbReference>
<dbReference type="NCBIfam" id="NF004014">
    <property type="entry name" value="PRK05477.1-4"/>
    <property type="match status" value="1"/>
</dbReference>
<dbReference type="HAMAP" id="MF_00121">
    <property type="entry name" value="GatB"/>
    <property type="match status" value="1"/>
</dbReference>
<evidence type="ECO:0000256" key="3">
    <source>
        <dbReference type="ARBA" id="ARBA00016923"/>
    </source>
</evidence>
<dbReference type="NCBIfam" id="TIGR00133">
    <property type="entry name" value="gatB"/>
    <property type="match status" value="1"/>
</dbReference>
<dbReference type="InterPro" id="IPR018027">
    <property type="entry name" value="Asn/Gln_amidotransferase"/>
</dbReference>
<dbReference type="InterPro" id="IPR014746">
    <property type="entry name" value="Gln_synth/guanido_kin_cat_dom"/>
</dbReference>
<accession>A0A3N0UUA4</accession>
<proteinExistence type="inferred from homology"/>
<keyword evidence="7 11" id="KW-0648">Protein biosynthesis</keyword>
<dbReference type="GO" id="GO:0006412">
    <property type="term" value="P:translation"/>
    <property type="evidence" value="ECO:0007669"/>
    <property type="project" value="UniProtKB-UniRule"/>
</dbReference>
<evidence type="ECO:0000256" key="6">
    <source>
        <dbReference type="ARBA" id="ARBA00022840"/>
    </source>
</evidence>
<dbReference type="NCBIfam" id="NF004015">
    <property type="entry name" value="PRK05477.1-5"/>
    <property type="match status" value="1"/>
</dbReference>
<name>A0A3N0UUA4_9PROT</name>
<dbReference type="Gene3D" id="1.10.150.380">
    <property type="entry name" value="GatB domain, N-terminal subdomain"/>
    <property type="match status" value="1"/>
</dbReference>
<evidence type="ECO:0000256" key="9">
    <source>
        <dbReference type="ARBA" id="ARBA00047380"/>
    </source>
</evidence>
<dbReference type="InterPro" id="IPR006075">
    <property type="entry name" value="Asn/Gln-tRNA_Trfase_suB/E_cat"/>
</dbReference>
<evidence type="ECO:0000256" key="4">
    <source>
        <dbReference type="ARBA" id="ARBA00022598"/>
    </source>
</evidence>
<dbReference type="GO" id="GO:0050566">
    <property type="term" value="F:asparaginyl-tRNA synthase (glutamine-hydrolyzing) activity"/>
    <property type="evidence" value="ECO:0007669"/>
    <property type="project" value="RHEA"/>
</dbReference>
<keyword evidence="14" id="KW-1185">Reference proteome</keyword>
<dbReference type="GO" id="GO:0070681">
    <property type="term" value="P:glutaminyl-tRNAGln biosynthesis via transamidation"/>
    <property type="evidence" value="ECO:0007669"/>
    <property type="project" value="TreeGrafter"/>
</dbReference>
<dbReference type="SUPFAM" id="SSF89095">
    <property type="entry name" value="GatB/YqeY motif"/>
    <property type="match status" value="1"/>
</dbReference>
<dbReference type="Gene3D" id="1.10.10.410">
    <property type="match status" value="1"/>
</dbReference>
<keyword evidence="6 11" id="KW-0067">ATP-binding</keyword>
<dbReference type="Pfam" id="PF02934">
    <property type="entry name" value="GatB_N"/>
    <property type="match status" value="1"/>
</dbReference>
<dbReference type="InterPro" id="IPR023168">
    <property type="entry name" value="GatB_Yqey_C_2"/>
</dbReference>
<dbReference type="GO" id="GO:0050567">
    <property type="term" value="F:glutaminyl-tRNA synthase (glutamine-hydrolyzing) activity"/>
    <property type="evidence" value="ECO:0007669"/>
    <property type="project" value="UniProtKB-UniRule"/>
</dbReference>
<evidence type="ECO:0000256" key="1">
    <source>
        <dbReference type="ARBA" id="ARBA00005306"/>
    </source>
</evidence>
<dbReference type="SUPFAM" id="SSF55931">
    <property type="entry name" value="Glutamine synthetase/guanido kinase"/>
    <property type="match status" value="1"/>
</dbReference>
<evidence type="ECO:0000313" key="13">
    <source>
        <dbReference type="EMBL" id="ROH84149.1"/>
    </source>
</evidence>
<comment type="caution">
    <text evidence="13">The sequence shown here is derived from an EMBL/GenBank/DDBJ whole genome shotgun (WGS) entry which is preliminary data.</text>
</comment>
<evidence type="ECO:0000256" key="7">
    <source>
        <dbReference type="ARBA" id="ARBA00022917"/>
    </source>
</evidence>
<gene>
    <name evidence="11 13" type="primary">gatB</name>
    <name evidence="13" type="ORF">ED236_11760</name>
</gene>
<evidence type="ECO:0000256" key="5">
    <source>
        <dbReference type="ARBA" id="ARBA00022741"/>
    </source>
</evidence>
<dbReference type="InterPro" id="IPR017958">
    <property type="entry name" value="Gln-tRNA_amidoTrfase_suB_CS"/>
</dbReference>
<comment type="catalytic activity">
    <reaction evidence="10 11">
        <text>L-glutamyl-tRNA(Gln) + L-glutamine + ATP + H2O = L-glutaminyl-tRNA(Gln) + L-glutamate + ADP + phosphate + H(+)</text>
        <dbReference type="Rhea" id="RHEA:17521"/>
        <dbReference type="Rhea" id="RHEA-COMP:9681"/>
        <dbReference type="Rhea" id="RHEA-COMP:9684"/>
        <dbReference type="ChEBI" id="CHEBI:15377"/>
        <dbReference type="ChEBI" id="CHEBI:15378"/>
        <dbReference type="ChEBI" id="CHEBI:29985"/>
        <dbReference type="ChEBI" id="CHEBI:30616"/>
        <dbReference type="ChEBI" id="CHEBI:43474"/>
        <dbReference type="ChEBI" id="CHEBI:58359"/>
        <dbReference type="ChEBI" id="CHEBI:78520"/>
        <dbReference type="ChEBI" id="CHEBI:78521"/>
        <dbReference type="ChEBI" id="CHEBI:456216"/>
    </reaction>
</comment>
<protein>
    <recommendedName>
        <fullName evidence="3 11">Aspartyl/glutamyl-tRNA(Asn/Gln) amidotransferase subunit B</fullName>
        <shortName evidence="11">Asp/Glu-ADT subunit B</shortName>
        <ecNumber evidence="11">6.3.5.-</ecNumber>
    </recommendedName>
</protein>
<evidence type="ECO:0000256" key="10">
    <source>
        <dbReference type="ARBA" id="ARBA00047913"/>
    </source>
</evidence>
<evidence type="ECO:0000256" key="8">
    <source>
        <dbReference type="ARBA" id="ARBA00024799"/>
    </source>
</evidence>
<keyword evidence="5 11" id="KW-0547">Nucleotide-binding</keyword>
<dbReference type="AlphaFoldDB" id="A0A3N0UUA4"/>
<keyword evidence="13" id="KW-0808">Transferase</keyword>
<dbReference type="EC" id="6.3.5.-" evidence="11"/>
<dbReference type="GO" id="GO:0005524">
    <property type="term" value="F:ATP binding"/>
    <property type="evidence" value="ECO:0007669"/>
    <property type="project" value="UniProtKB-KW"/>
</dbReference>
<dbReference type="Proteomes" id="UP000275137">
    <property type="component" value="Unassembled WGS sequence"/>
</dbReference>
<feature type="domain" description="Asn/Gln amidotransferase" evidence="12">
    <location>
        <begin position="327"/>
        <end position="475"/>
    </location>
</feature>
<dbReference type="PANTHER" id="PTHR11659:SF0">
    <property type="entry name" value="GLUTAMYL-TRNA(GLN) AMIDOTRANSFERASE SUBUNIT B, MITOCHONDRIAL"/>
    <property type="match status" value="1"/>
</dbReference>
<dbReference type="GO" id="GO:0016740">
    <property type="term" value="F:transferase activity"/>
    <property type="evidence" value="ECO:0007669"/>
    <property type="project" value="UniProtKB-KW"/>
</dbReference>
<organism evidence="13 14">
    <name type="scientific">Pseudomethylobacillus aquaticus</name>
    <dbReference type="NCBI Taxonomy" id="2676064"/>
    <lineage>
        <taxon>Bacteria</taxon>
        <taxon>Pseudomonadati</taxon>
        <taxon>Pseudomonadota</taxon>
        <taxon>Betaproteobacteria</taxon>
        <taxon>Nitrosomonadales</taxon>
        <taxon>Methylophilaceae</taxon>
        <taxon>Pseudomethylobacillus</taxon>
    </lineage>
</organism>
<dbReference type="Pfam" id="PF02637">
    <property type="entry name" value="GatB_Yqey"/>
    <property type="match status" value="1"/>
</dbReference>
<comment type="similarity">
    <text evidence="1 11">Belongs to the GatB/GatE family. GatB subfamily.</text>
</comment>
<evidence type="ECO:0000256" key="2">
    <source>
        <dbReference type="ARBA" id="ARBA00011123"/>
    </source>
</evidence>
<dbReference type="EMBL" id="RJVP01000008">
    <property type="protein sequence ID" value="ROH84149.1"/>
    <property type="molecule type" value="Genomic_DNA"/>
</dbReference>
<keyword evidence="4 11" id="KW-0436">Ligase</keyword>
<dbReference type="SMART" id="SM00845">
    <property type="entry name" value="GatB_Yqey"/>
    <property type="match status" value="1"/>
</dbReference>
<dbReference type="PROSITE" id="PS01234">
    <property type="entry name" value="GATB"/>
    <property type="match status" value="1"/>
</dbReference>
<dbReference type="InterPro" id="IPR004413">
    <property type="entry name" value="GatB"/>
</dbReference>
<reference evidence="13 14" key="1">
    <citation type="submission" date="2018-10" db="EMBL/GenBank/DDBJ databases">
        <authorList>
            <person name="Chen W.-M."/>
        </authorList>
    </citation>
    <scope>NUCLEOTIDE SEQUENCE [LARGE SCALE GENOMIC DNA]</scope>
    <source>
        <strain evidence="13 14">H-5</strain>
    </source>
</reference>
<dbReference type="PANTHER" id="PTHR11659">
    <property type="entry name" value="GLUTAMYL-TRNA GLN AMIDOTRANSFERASE SUBUNIT B MITOCHONDRIAL AND PROKARYOTIC PET112-RELATED"/>
    <property type="match status" value="1"/>
</dbReference>
<dbReference type="NCBIfam" id="NF004012">
    <property type="entry name" value="PRK05477.1-2"/>
    <property type="match status" value="1"/>
</dbReference>
<dbReference type="InterPro" id="IPR003789">
    <property type="entry name" value="Asn/Gln_tRNA_amidoTrase-B-like"/>
</dbReference>
<dbReference type="FunFam" id="1.10.10.410:FF:000001">
    <property type="entry name" value="Aspartyl/glutamyl-tRNA(Asn/Gln) amidotransferase subunit B"/>
    <property type="match status" value="1"/>
</dbReference>
<dbReference type="InterPro" id="IPR042114">
    <property type="entry name" value="GatB_C_1"/>
</dbReference>
<comment type="catalytic activity">
    <reaction evidence="9 11">
        <text>L-aspartyl-tRNA(Asn) + L-glutamine + ATP + H2O = L-asparaginyl-tRNA(Asn) + L-glutamate + ADP + phosphate + 2 H(+)</text>
        <dbReference type="Rhea" id="RHEA:14513"/>
        <dbReference type="Rhea" id="RHEA-COMP:9674"/>
        <dbReference type="Rhea" id="RHEA-COMP:9677"/>
        <dbReference type="ChEBI" id="CHEBI:15377"/>
        <dbReference type="ChEBI" id="CHEBI:15378"/>
        <dbReference type="ChEBI" id="CHEBI:29985"/>
        <dbReference type="ChEBI" id="CHEBI:30616"/>
        <dbReference type="ChEBI" id="CHEBI:43474"/>
        <dbReference type="ChEBI" id="CHEBI:58359"/>
        <dbReference type="ChEBI" id="CHEBI:78515"/>
        <dbReference type="ChEBI" id="CHEBI:78516"/>
        <dbReference type="ChEBI" id="CHEBI:456216"/>
    </reaction>
</comment>
<comment type="function">
    <text evidence="8 11">Allows the formation of correctly charged Asn-tRNA(Asn) or Gln-tRNA(Gln) through the transamidation of misacylated Asp-tRNA(Asn) or Glu-tRNA(Gln) in organisms which lack either or both of asparaginyl-tRNA or glutaminyl-tRNA synthetases. The reaction takes place in the presence of glutamine and ATP through an activated phospho-Asp-tRNA(Asn) or phospho-Glu-tRNA(Gln).</text>
</comment>
<evidence type="ECO:0000256" key="11">
    <source>
        <dbReference type="HAMAP-Rule" id="MF_00121"/>
    </source>
</evidence>
<dbReference type="FunFam" id="1.10.150.380:FF:000001">
    <property type="entry name" value="Aspartyl/glutamyl-tRNA(Asn/Gln) amidotransferase subunit B"/>
    <property type="match status" value="1"/>
</dbReference>